<gene>
    <name evidence="2" type="ORF">G9C98_001101</name>
</gene>
<sequence>MKRPAFWGLINPQWSLCSKGRRQSPINIEPDKLLFDPHLRPVQVDKHKVIYHSHIFFRFIPPLP</sequence>
<feature type="domain" description="Alpha-carbonic anhydrase" evidence="1">
    <location>
        <begin position="1"/>
        <end position="64"/>
    </location>
</feature>
<name>A0A8J5V7M7_9HYME</name>
<dbReference type="Pfam" id="PF00194">
    <property type="entry name" value="Carb_anhydrase"/>
    <property type="match status" value="1"/>
</dbReference>
<dbReference type="Proteomes" id="UP000729913">
    <property type="component" value="Unassembled WGS sequence"/>
</dbReference>
<protein>
    <recommendedName>
        <fullName evidence="1">Alpha-carbonic anhydrase domain-containing protein</fullName>
    </recommendedName>
</protein>
<organism evidence="2 3">
    <name type="scientific">Cotesia typhae</name>
    <dbReference type="NCBI Taxonomy" id="2053667"/>
    <lineage>
        <taxon>Eukaryota</taxon>
        <taxon>Metazoa</taxon>
        <taxon>Ecdysozoa</taxon>
        <taxon>Arthropoda</taxon>
        <taxon>Hexapoda</taxon>
        <taxon>Insecta</taxon>
        <taxon>Pterygota</taxon>
        <taxon>Neoptera</taxon>
        <taxon>Endopterygota</taxon>
        <taxon>Hymenoptera</taxon>
        <taxon>Apocrita</taxon>
        <taxon>Ichneumonoidea</taxon>
        <taxon>Braconidae</taxon>
        <taxon>Microgastrinae</taxon>
        <taxon>Cotesia</taxon>
    </lineage>
</organism>
<reference evidence="2" key="2">
    <citation type="submission" date="2021-04" db="EMBL/GenBank/DDBJ databases">
        <title>Genome-wide patterns of bracovirus chromosomal integration into multiple host tissues during parasitism.</title>
        <authorList>
            <person name="Chebbi M.A.C."/>
        </authorList>
    </citation>
    <scope>NUCLEOTIDE SEQUENCE</scope>
    <source>
        <tissue evidence="2">Whole body</tissue>
    </source>
</reference>
<proteinExistence type="predicted"/>
<accession>A0A8J5V7M7</accession>
<reference evidence="2" key="1">
    <citation type="submission" date="2020-03" db="EMBL/GenBank/DDBJ databases">
        <authorList>
            <person name="Chebbi M.A."/>
            <person name="Drezen J.M."/>
        </authorList>
    </citation>
    <scope>NUCLEOTIDE SEQUENCE</scope>
    <source>
        <tissue evidence="2">Whole body</tissue>
    </source>
</reference>
<evidence type="ECO:0000313" key="3">
    <source>
        <dbReference type="Proteomes" id="UP000729913"/>
    </source>
</evidence>
<evidence type="ECO:0000259" key="1">
    <source>
        <dbReference type="PROSITE" id="PS51144"/>
    </source>
</evidence>
<dbReference type="AlphaFoldDB" id="A0A8J5V7M7"/>
<dbReference type="InterPro" id="IPR001148">
    <property type="entry name" value="CA_dom"/>
</dbReference>
<dbReference type="OrthoDB" id="5978072at2759"/>
<comment type="caution">
    <text evidence="2">The sequence shown here is derived from an EMBL/GenBank/DDBJ whole genome shotgun (WGS) entry which is preliminary data.</text>
</comment>
<dbReference type="PROSITE" id="PS51144">
    <property type="entry name" value="ALPHA_CA_2"/>
    <property type="match status" value="1"/>
</dbReference>
<evidence type="ECO:0000313" key="2">
    <source>
        <dbReference type="EMBL" id="KAG8035673.1"/>
    </source>
</evidence>
<keyword evidence="3" id="KW-1185">Reference proteome</keyword>
<dbReference type="EMBL" id="JAAOIC020000054">
    <property type="protein sequence ID" value="KAG8035673.1"/>
    <property type="molecule type" value="Genomic_DNA"/>
</dbReference>